<dbReference type="STRING" id="1210090.GCA_001613185_06284"/>
<evidence type="ECO:0008006" key="3">
    <source>
        <dbReference type="Google" id="ProtNLM"/>
    </source>
</evidence>
<keyword evidence="2" id="KW-1185">Reference proteome</keyword>
<dbReference type="AlphaFoldDB" id="A0A366DTS7"/>
<gene>
    <name evidence="1" type="ORF">DFR74_103547</name>
</gene>
<evidence type="ECO:0000313" key="2">
    <source>
        <dbReference type="Proteomes" id="UP000252586"/>
    </source>
</evidence>
<dbReference type="OrthoDB" id="4628658at2"/>
<sequence>MFRRLVLAGLVLVAAGCGGSAESREEPDFWSVKPESGEREGEVVQRARAIDPCALVPGEELAKYGTVVKVRYADVDRCEARLDSLDAPGILIGTTVATGKAARARAGSTEGTALTAGEVSGRLRSVVGRPGPDATDHERMPGCSARWELPAGVELGTYVHAPSTERACAIAESTARVALERWAAEPTASEVPTRTALVGADPCAALERLDAVPTPGEQQSSVCAFTFEGEQAMIHYEYVSRSLLGTEPEPGSDVAASEVTVAGRTVTRRDQATLLSYHLPIADVPDPDIDPENPSIPTASVYLVKKDGNPNTDKDAVLTRITTEVAALFP</sequence>
<dbReference type="RefSeq" id="WP_147265789.1">
    <property type="nucleotide sequence ID" value="NZ_CP107943.1"/>
</dbReference>
<protein>
    <recommendedName>
        <fullName evidence="3">DUF3558 domain-containing protein</fullName>
    </recommendedName>
</protein>
<evidence type="ECO:0000313" key="1">
    <source>
        <dbReference type="EMBL" id="RBO92899.1"/>
    </source>
</evidence>
<proteinExistence type="predicted"/>
<dbReference type="PROSITE" id="PS51257">
    <property type="entry name" value="PROKAR_LIPOPROTEIN"/>
    <property type="match status" value="1"/>
</dbReference>
<organism evidence="1 2">
    <name type="scientific">Nocardia puris</name>
    <dbReference type="NCBI Taxonomy" id="208602"/>
    <lineage>
        <taxon>Bacteria</taxon>
        <taxon>Bacillati</taxon>
        <taxon>Actinomycetota</taxon>
        <taxon>Actinomycetes</taxon>
        <taxon>Mycobacteriales</taxon>
        <taxon>Nocardiaceae</taxon>
        <taxon>Nocardia</taxon>
    </lineage>
</organism>
<comment type="caution">
    <text evidence="1">The sequence shown here is derived from an EMBL/GenBank/DDBJ whole genome shotgun (WGS) entry which is preliminary data.</text>
</comment>
<reference evidence="1 2" key="1">
    <citation type="submission" date="2018-06" db="EMBL/GenBank/DDBJ databases">
        <title>Genomic Encyclopedia of Type Strains, Phase IV (KMG-IV): sequencing the most valuable type-strain genomes for metagenomic binning, comparative biology and taxonomic classification.</title>
        <authorList>
            <person name="Goeker M."/>
        </authorList>
    </citation>
    <scope>NUCLEOTIDE SEQUENCE [LARGE SCALE GENOMIC DNA]</scope>
    <source>
        <strain evidence="1 2">DSM 44599</strain>
    </source>
</reference>
<name>A0A366DTS7_9NOCA</name>
<dbReference type="EMBL" id="QNRE01000003">
    <property type="protein sequence ID" value="RBO92899.1"/>
    <property type="molecule type" value="Genomic_DNA"/>
</dbReference>
<accession>A0A366DTS7</accession>
<dbReference type="Proteomes" id="UP000252586">
    <property type="component" value="Unassembled WGS sequence"/>
</dbReference>